<feature type="transmembrane region" description="Helical" evidence="6">
    <location>
        <begin position="61"/>
        <end position="81"/>
    </location>
</feature>
<evidence type="ECO:0000256" key="5">
    <source>
        <dbReference type="ARBA" id="ARBA00023136"/>
    </source>
</evidence>
<dbReference type="GO" id="GO:0055085">
    <property type="term" value="P:transmembrane transport"/>
    <property type="evidence" value="ECO:0007669"/>
    <property type="project" value="InterPro"/>
</dbReference>
<evidence type="ECO:0008006" key="8">
    <source>
        <dbReference type="Google" id="ProtNLM"/>
    </source>
</evidence>
<dbReference type="Pfam" id="PF00950">
    <property type="entry name" value="ABC-3"/>
    <property type="match status" value="1"/>
</dbReference>
<feature type="transmembrane region" description="Helical" evidence="6">
    <location>
        <begin position="136"/>
        <end position="154"/>
    </location>
</feature>
<keyword evidence="3 6" id="KW-0812">Transmembrane</keyword>
<evidence type="ECO:0000256" key="3">
    <source>
        <dbReference type="ARBA" id="ARBA00022692"/>
    </source>
</evidence>
<organism evidence="7">
    <name type="scientific">marine metagenome</name>
    <dbReference type="NCBI Taxonomy" id="408172"/>
    <lineage>
        <taxon>unclassified sequences</taxon>
        <taxon>metagenomes</taxon>
        <taxon>ecological metagenomes</taxon>
    </lineage>
</organism>
<feature type="transmembrane region" description="Helical" evidence="6">
    <location>
        <begin position="6"/>
        <end position="27"/>
    </location>
</feature>
<accession>A0A381XQH2</accession>
<dbReference type="GO" id="GO:0010043">
    <property type="term" value="P:response to zinc ion"/>
    <property type="evidence" value="ECO:0007669"/>
    <property type="project" value="TreeGrafter"/>
</dbReference>
<feature type="transmembrane region" description="Helical" evidence="6">
    <location>
        <begin position="34"/>
        <end position="55"/>
    </location>
</feature>
<reference evidence="7" key="1">
    <citation type="submission" date="2018-05" db="EMBL/GenBank/DDBJ databases">
        <authorList>
            <person name="Lanie J.A."/>
            <person name="Ng W.-L."/>
            <person name="Kazmierczak K.M."/>
            <person name="Andrzejewski T.M."/>
            <person name="Davidsen T.M."/>
            <person name="Wayne K.J."/>
            <person name="Tettelin H."/>
            <person name="Glass J.I."/>
            <person name="Rusch D."/>
            <person name="Podicherti R."/>
            <person name="Tsui H.-C.T."/>
            <person name="Winkler M.E."/>
        </authorList>
    </citation>
    <scope>NUCLEOTIDE SEQUENCE</scope>
</reference>
<protein>
    <recommendedName>
        <fullName evidence="8">Metal ABC transporter permease</fullName>
    </recommendedName>
</protein>
<gene>
    <name evidence="7" type="ORF">METZ01_LOCUS119505</name>
</gene>
<evidence type="ECO:0000256" key="6">
    <source>
        <dbReference type="SAM" id="Phobius"/>
    </source>
</evidence>
<sequence>MAEFFTFMSAPAAGCIILSIIFTYFGCHVLKREIVFVDLSMAQLAALGATVAFIMEIELDTPESLAISILFVLVGGAFFTWTRSFTHRVPQEAVIGIVYIVAASAALLLSSFSVHGDEHLKTMLSGSILWITWKEVIRQFAVSAIVAVLLGIYHKKIEEQSLSYRSLRTTGISSFWKWDFLFYVLLGVVIVFFIKTAGIFTIFTFLIIPATCAALFVDQLFKQFVVGSILAIAVSLIGLTLSFYLDLPTGATLVCSFGATF</sequence>
<proteinExistence type="inferred from homology"/>
<keyword evidence="5 6" id="KW-0472">Membrane</keyword>
<evidence type="ECO:0000313" key="7">
    <source>
        <dbReference type="EMBL" id="SVA66651.1"/>
    </source>
</evidence>
<evidence type="ECO:0000256" key="1">
    <source>
        <dbReference type="ARBA" id="ARBA00004141"/>
    </source>
</evidence>
<feature type="transmembrane region" description="Helical" evidence="6">
    <location>
        <begin position="175"/>
        <end position="194"/>
    </location>
</feature>
<dbReference type="SUPFAM" id="SSF81345">
    <property type="entry name" value="ABC transporter involved in vitamin B12 uptake, BtuC"/>
    <property type="match status" value="1"/>
</dbReference>
<dbReference type="AlphaFoldDB" id="A0A381XQH2"/>
<dbReference type="PANTHER" id="PTHR30477:SF19">
    <property type="entry name" value="METAL ABC TRANSPORTER PERMEASE"/>
    <property type="match status" value="1"/>
</dbReference>
<dbReference type="InterPro" id="IPR001626">
    <property type="entry name" value="ABC_TroCD"/>
</dbReference>
<keyword evidence="4 6" id="KW-1133">Transmembrane helix</keyword>
<evidence type="ECO:0000256" key="4">
    <source>
        <dbReference type="ARBA" id="ARBA00022989"/>
    </source>
</evidence>
<dbReference type="GO" id="GO:0043190">
    <property type="term" value="C:ATP-binding cassette (ABC) transporter complex"/>
    <property type="evidence" value="ECO:0007669"/>
    <property type="project" value="InterPro"/>
</dbReference>
<feature type="transmembrane region" description="Helical" evidence="6">
    <location>
        <begin position="224"/>
        <end position="245"/>
    </location>
</feature>
<comment type="similarity">
    <text evidence="2">Belongs to the ABC-3 integral membrane protein family.</text>
</comment>
<feature type="non-terminal residue" evidence="7">
    <location>
        <position position="261"/>
    </location>
</feature>
<dbReference type="PANTHER" id="PTHR30477">
    <property type="entry name" value="ABC-TRANSPORTER METAL-BINDING PROTEIN"/>
    <property type="match status" value="1"/>
</dbReference>
<evidence type="ECO:0000256" key="2">
    <source>
        <dbReference type="ARBA" id="ARBA00008034"/>
    </source>
</evidence>
<name>A0A381XQH2_9ZZZZ</name>
<dbReference type="Gene3D" id="1.10.3470.10">
    <property type="entry name" value="ABC transporter involved in vitamin B12 uptake, BtuC"/>
    <property type="match status" value="1"/>
</dbReference>
<dbReference type="EMBL" id="UINC01015911">
    <property type="protein sequence ID" value="SVA66651.1"/>
    <property type="molecule type" value="Genomic_DNA"/>
</dbReference>
<dbReference type="InterPro" id="IPR037294">
    <property type="entry name" value="ABC_BtuC-like"/>
</dbReference>
<comment type="subcellular location">
    <subcellularLocation>
        <location evidence="1">Membrane</location>
        <topology evidence="1">Multi-pass membrane protein</topology>
    </subcellularLocation>
</comment>
<feature type="transmembrane region" description="Helical" evidence="6">
    <location>
        <begin position="200"/>
        <end position="217"/>
    </location>
</feature>
<feature type="transmembrane region" description="Helical" evidence="6">
    <location>
        <begin position="93"/>
        <end position="116"/>
    </location>
</feature>